<keyword evidence="6 8" id="KW-0269">Exonuclease</keyword>
<accession>A0ABW8SFJ4</accession>
<comment type="subcellular location">
    <subcellularLocation>
        <location evidence="2 8">Cytoplasm</location>
    </subcellularLocation>
</comment>
<gene>
    <name evidence="8 11" type="primary">rnr</name>
    <name evidence="11" type="ORF">ACJDU8_02730</name>
</gene>
<organism evidence="11 12">
    <name type="scientific">Candidatus Clostridium eludens</name>
    <dbReference type="NCBI Taxonomy" id="3381663"/>
    <lineage>
        <taxon>Bacteria</taxon>
        <taxon>Bacillati</taxon>
        <taxon>Bacillota</taxon>
        <taxon>Clostridia</taxon>
        <taxon>Eubacteriales</taxon>
        <taxon>Clostridiaceae</taxon>
        <taxon>Clostridium</taxon>
    </lineage>
</organism>
<dbReference type="RefSeq" id="WP_406790617.1">
    <property type="nucleotide sequence ID" value="NZ_JBJHZX010000003.1"/>
</dbReference>
<dbReference type="InterPro" id="IPR040476">
    <property type="entry name" value="CSD2"/>
</dbReference>
<dbReference type="InterPro" id="IPR004476">
    <property type="entry name" value="RNase_II/RNase_R"/>
</dbReference>
<dbReference type="Gene3D" id="2.40.50.140">
    <property type="entry name" value="Nucleic acid-binding proteins"/>
    <property type="match status" value="3"/>
</dbReference>
<proteinExistence type="inferred from homology"/>
<evidence type="ECO:0000256" key="7">
    <source>
        <dbReference type="ARBA" id="ARBA00022884"/>
    </source>
</evidence>
<comment type="caution">
    <text evidence="11">The sequence shown here is derived from an EMBL/GenBank/DDBJ whole genome shotgun (WGS) entry which is preliminary data.</text>
</comment>
<keyword evidence="3 8" id="KW-0963">Cytoplasm</keyword>
<comment type="similarity">
    <text evidence="8">Belongs to the RNR ribonuclease family. RNase R subfamily.</text>
</comment>
<sequence>MDIKEAIIDFIKEQAYKPMNIKELERVFSIKKTDTKKFKRILDEIEREGFVVKTRTDRYGIPDRMGLVTGKFQGHQKGYGFVIRYNEGKDIFVPSSSLNGAMNGDKVVVKITKEGDTEKKCEGEIIRVLERANNKVIGTFENSSNFGFVVPEEKRIYQDIFIPKDCKKHAETGDIVIAEITEWPGTRRNPEGKIVDILGKKGEKGIDILTIIKKNNLPEEFPQKVQSYAEHIPEKIPDEEYKKRMDLREMLTVTIDGEDAKDLDDAVSLEKLPDGNYYLGVHIADVSHYVKEKNPLDKEALKRGTSVYLIDRVIPMLPKKLSNGICSLNPNTDRLTLSCFMKIDQNGKVIEHNIVESIIKSNERMTYTDVTKILQEDKETIEKYDYLVDTFKLMEELCRILNKRRMTRGAIDFDFEECKITLNELGVPIKVEPYERGISNRIIEEFMLVCNETIAEHMFWANVPFVFRVHEDPDEEKLTHFNEFIHNLGYVVRWGKDVHPKTLQDIIEKVKGKKEETVVSTLMLRSMKQARYSPECIGHFGLAAKYYCHFTSPIRRYPDLIIHRIIKEFINGQLTDNRITRLIKEVDYAARQSSDMERLAQEAEREVDDLKKAEYMSKRIGEEFDGIISSVTNFGMFVEIPNTIEGLVHISTLEDDYYVYDEKHLSLIGERTRNIYKLGDEIKIYVSRVDTDAHEIYFEVVKENHNGEDEV</sequence>
<dbReference type="Pfam" id="PF00575">
    <property type="entry name" value="S1"/>
    <property type="match status" value="1"/>
</dbReference>
<dbReference type="InterPro" id="IPR011805">
    <property type="entry name" value="RNase_R"/>
</dbReference>
<evidence type="ECO:0000259" key="10">
    <source>
        <dbReference type="PROSITE" id="PS50126"/>
    </source>
</evidence>
<dbReference type="HAMAP" id="MF_01895">
    <property type="entry name" value="RNase_R"/>
    <property type="match status" value="1"/>
</dbReference>
<dbReference type="SMART" id="SM00316">
    <property type="entry name" value="S1"/>
    <property type="match status" value="1"/>
</dbReference>
<dbReference type="GO" id="GO:0008859">
    <property type="term" value="F:exoribonuclease II activity"/>
    <property type="evidence" value="ECO:0007669"/>
    <property type="project" value="UniProtKB-EC"/>
</dbReference>
<dbReference type="EMBL" id="JBJHZX010000003">
    <property type="protein sequence ID" value="MFL0194492.1"/>
    <property type="molecule type" value="Genomic_DNA"/>
</dbReference>
<protein>
    <recommendedName>
        <fullName evidence="8">Ribonuclease R</fullName>
        <shortName evidence="8">RNase R</shortName>
        <ecNumber evidence="8">3.1.13.1</ecNumber>
    </recommendedName>
</protein>
<reference evidence="11 12" key="1">
    <citation type="submission" date="2024-11" db="EMBL/GenBank/DDBJ databases">
        <authorList>
            <person name="Heng Y.C."/>
            <person name="Lim A.C.H."/>
            <person name="Lee J.K.Y."/>
            <person name="Kittelmann S."/>
        </authorList>
    </citation>
    <scope>NUCLEOTIDE SEQUENCE [LARGE SCALE GENOMIC DNA]</scope>
    <source>
        <strain evidence="11 12">WILCCON 0269</strain>
    </source>
</reference>
<dbReference type="NCBIfam" id="TIGR00358">
    <property type="entry name" value="3_prime_RNase"/>
    <property type="match status" value="1"/>
</dbReference>
<dbReference type="InterPro" id="IPR013223">
    <property type="entry name" value="RNase_B_OB_dom"/>
</dbReference>
<feature type="coiled-coil region" evidence="9">
    <location>
        <begin position="586"/>
        <end position="616"/>
    </location>
</feature>
<evidence type="ECO:0000256" key="3">
    <source>
        <dbReference type="ARBA" id="ARBA00022490"/>
    </source>
</evidence>
<comment type="catalytic activity">
    <reaction evidence="1 8">
        <text>Exonucleolytic cleavage in the 3'- to 5'-direction to yield nucleoside 5'-phosphates.</text>
        <dbReference type="EC" id="3.1.13.1"/>
    </reaction>
</comment>
<dbReference type="SMART" id="SM00357">
    <property type="entry name" value="CSP"/>
    <property type="match status" value="2"/>
</dbReference>
<dbReference type="PANTHER" id="PTHR23355">
    <property type="entry name" value="RIBONUCLEASE"/>
    <property type="match status" value="1"/>
</dbReference>
<name>A0ABW8SFJ4_9CLOT</name>
<dbReference type="EC" id="3.1.13.1" evidence="8"/>
<dbReference type="Pfam" id="PF17876">
    <property type="entry name" value="CSD2"/>
    <property type="match status" value="1"/>
</dbReference>
<evidence type="ECO:0000256" key="4">
    <source>
        <dbReference type="ARBA" id="ARBA00022722"/>
    </source>
</evidence>
<keyword evidence="12" id="KW-1185">Reference proteome</keyword>
<keyword evidence="9" id="KW-0175">Coiled coil</keyword>
<dbReference type="InterPro" id="IPR050180">
    <property type="entry name" value="RNR_Ribonuclease"/>
</dbReference>
<evidence type="ECO:0000256" key="6">
    <source>
        <dbReference type="ARBA" id="ARBA00022839"/>
    </source>
</evidence>
<dbReference type="PROSITE" id="PS50126">
    <property type="entry name" value="S1"/>
    <property type="match status" value="1"/>
</dbReference>
<feature type="domain" description="S1 motif" evidence="10">
    <location>
        <begin position="621"/>
        <end position="701"/>
    </location>
</feature>
<dbReference type="PANTHER" id="PTHR23355:SF9">
    <property type="entry name" value="DIS3-LIKE EXONUCLEASE 2"/>
    <property type="match status" value="1"/>
</dbReference>
<keyword evidence="7 8" id="KW-0694">RNA-binding</keyword>
<evidence type="ECO:0000256" key="1">
    <source>
        <dbReference type="ARBA" id="ARBA00001849"/>
    </source>
</evidence>
<keyword evidence="5 8" id="KW-0378">Hydrolase</keyword>
<evidence type="ECO:0000256" key="8">
    <source>
        <dbReference type="HAMAP-Rule" id="MF_01895"/>
    </source>
</evidence>
<dbReference type="NCBIfam" id="TIGR02063">
    <property type="entry name" value="RNase_R"/>
    <property type="match status" value="1"/>
</dbReference>
<dbReference type="SUPFAM" id="SSF50249">
    <property type="entry name" value="Nucleic acid-binding proteins"/>
    <property type="match status" value="4"/>
</dbReference>
<dbReference type="Proteomes" id="UP001623660">
    <property type="component" value="Unassembled WGS sequence"/>
</dbReference>
<dbReference type="CDD" id="cd04471">
    <property type="entry name" value="S1_RNase_R"/>
    <property type="match status" value="1"/>
</dbReference>
<comment type="function">
    <text evidence="8">3'-5' exoribonuclease that releases 5'-nucleoside monophosphates and is involved in maturation of structured RNAs.</text>
</comment>
<dbReference type="Pfam" id="PF08206">
    <property type="entry name" value="OB_RNB"/>
    <property type="match status" value="1"/>
</dbReference>
<dbReference type="InterPro" id="IPR001900">
    <property type="entry name" value="RNase_II/R"/>
</dbReference>
<evidence type="ECO:0000256" key="9">
    <source>
        <dbReference type="SAM" id="Coils"/>
    </source>
</evidence>
<dbReference type="InterPro" id="IPR011129">
    <property type="entry name" value="CSD"/>
</dbReference>
<evidence type="ECO:0000313" key="12">
    <source>
        <dbReference type="Proteomes" id="UP001623660"/>
    </source>
</evidence>
<evidence type="ECO:0000313" key="11">
    <source>
        <dbReference type="EMBL" id="MFL0194492.1"/>
    </source>
</evidence>
<evidence type="ECO:0000256" key="2">
    <source>
        <dbReference type="ARBA" id="ARBA00004496"/>
    </source>
</evidence>
<keyword evidence="4 8" id="KW-0540">Nuclease</keyword>
<dbReference type="Pfam" id="PF00773">
    <property type="entry name" value="RNB"/>
    <property type="match status" value="1"/>
</dbReference>
<dbReference type="InterPro" id="IPR012340">
    <property type="entry name" value="NA-bd_OB-fold"/>
</dbReference>
<dbReference type="InterPro" id="IPR003029">
    <property type="entry name" value="S1_domain"/>
</dbReference>
<evidence type="ECO:0000256" key="5">
    <source>
        <dbReference type="ARBA" id="ARBA00022801"/>
    </source>
</evidence>
<dbReference type="SMART" id="SM00955">
    <property type="entry name" value="RNB"/>
    <property type="match status" value="1"/>
</dbReference>